<accession>A0A1V0GVK4</accession>
<evidence type="ECO:0000313" key="3">
    <source>
        <dbReference type="Proteomes" id="UP000191257"/>
    </source>
</evidence>
<feature type="transmembrane region" description="Helical" evidence="1">
    <location>
        <begin position="12"/>
        <end position="33"/>
    </location>
</feature>
<keyword evidence="3" id="KW-1185">Reference proteome</keyword>
<dbReference type="AlphaFoldDB" id="A0A1V0GVK4"/>
<keyword evidence="1" id="KW-0812">Transmembrane</keyword>
<sequence length="72" mass="7599">MSLIHNEQAKLSATYLNGLAIAMFAVGGLAPSIGMAAGSVPVKATVAALMGYCLIASLCLHWMARRILRRLL</sequence>
<feature type="transmembrane region" description="Helical" evidence="1">
    <location>
        <begin position="45"/>
        <end position="64"/>
    </location>
</feature>
<protein>
    <submittedName>
        <fullName evidence="2">Amino acid transporter</fullName>
    </submittedName>
</protein>
<keyword evidence="1" id="KW-1133">Transmembrane helix</keyword>
<name>A0A1V0GVK4_9RHOB</name>
<gene>
    <name evidence="2" type="ORF">A6J80_17330</name>
</gene>
<dbReference type="STRING" id="147645.A6J80_17330"/>
<organism evidence="2 3">
    <name type="scientific">Paracoccus yeei</name>
    <dbReference type="NCBI Taxonomy" id="147645"/>
    <lineage>
        <taxon>Bacteria</taxon>
        <taxon>Pseudomonadati</taxon>
        <taxon>Pseudomonadota</taxon>
        <taxon>Alphaproteobacteria</taxon>
        <taxon>Rhodobacterales</taxon>
        <taxon>Paracoccaceae</taxon>
        <taxon>Paracoccus</taxon>
    </lineage>
</organism>
<dbReference type="RefSeq" id="WP_080622338.1">
    <property type="nucleotide sequence ID" value="NZ_CAWMZI010000001.1"/>
</dbReference>
<reference evidence="2" key="1">
    <citation type="submission" date="2017-12" db="EMBL/GenBank/DDBJ databases">
        <title>FDA dAtabase for Regulatory Grade micrObial Sequences (FDA-ARGOS): Supporting development and validation of Infectious Disease Dx tests.</title>
        <authorList>
            <person name="Campos J."/>
            <person name="Goldberg B."/>
            <person name="Tallon L."/>
            <person name="Sadzewicz L."/>
            <person name="Sengamalay N."/>
            <person name="Ott S."/>
            <person name="Godinez A."/>
            <person name="Nagaraj S."/>
            <person name="Vyas G."/>
            <person name="Aluvathingal J."/>
            <person name="Nadendla S."/>
            <person name="Geyer C."/>
            <person name="Nandy P."/>
            <person name="Hobson J."/>
            <person name="Sichtig H."/>
        </authorList>
    </citation>
    <scope>NUCLEOTIDE SEQUENCE</scope>
    <source>
        <strain evidence="2">FDAARGOS_252</strain>
    </source>
</reference>
<evidence type="ECO:0000256" key="1">
    <source>
        <dbReference type="SAM" id="Phobius"/>
    </source>
</evidence>
<dbReference type="KEGG" id="pye:A6J80_17330"/>
<dbReference type="Proteomes" id="UP000191257">
    <property type="component" value="Chromosome"/>
</dbReference>
<dbReference type="EMBL" id="CP020442">
    <property type="protein sequence ID" value="ARC37877.1"/>
    <property type="molecule type" value="Genomic_DNA"/>
</dbReference>
<keyword evidence="1" id="KW-0472">Membrane</keyword>
<evidence type="ECO:0000313" key="2">
    <source>
        <dbReference type="EMBL" id="ARC37877.1"/>
    </source>
</evidence>
<proteinExistence type="predicted"/>